<dbReference type="SMART" id="SM00558">
    <property type="entry name" value="JmjC"/>
    <property type="match status" value="1"/>
</dbReference>
<evidence type="ECO:0000313" key="4">
    <source>
        <dbReference type="WBParaSite" id="PDA_v2.g1601.t1"/>
    </source>
</evidence>
<evidence type="ECO:0000256" key="1">
    <source>
        <dbReference type="SAM" id="MobiDB-lite"/>
    </source>
</evidence>
<evidence type="ECO:0000259" key="2">
    <source>
        <dbReference type="PROSITE" id="PS51184"/>
    </source>
</evidence>
<accession>A0A914PML9</accession>
<dbReference type="Proteomes" id="UP000887578">
    <property type="component" value="Unplaced"/>
</dbReference>
<feature type="region of interest" description="Disordered" evidence="1">
    <location>
        <begin position="356"/>
        <end position="380"/>
    </location>
</feature>
<name>A0A914PML9_9BILA</name>
<evidence type="ECO:0000313" key="3">
    <source>
        <dbReference type="Proteomes" id="UP000887578"/>
    </source>
</evidence>
<sequence length="672" mass="76930">MSTINSGSNSAPLFTISEEDFLEHGYDDYYNLKITTEDLNQVPLFQVKLPDNFMKFFKLNSDVVKSTFDSKSAGKTPNFVIKPIAGHLGFYSKKEKYSKSYTDINDVINLLNGMKIQQSTGWRSHFSRTAFGKAQSFDYITECTYSYMQQIYELQPDLPAGWNLNRKSTLFRNIYEYDSVFDGSKTIIGNSNTRCTVHQDDFGFCAASLLLSGANKDWIAFLPKYKSRFEDSIRQMPNYEKCKSPLFHGDLYVDAELLESLDFPFWIAEQQPGYITYLTPSAIHMVCNEGINWTELVSFMGYRWEVDAHRIQDCCGLAKDLYRGKGWEPIVKYYDWSEKEMGQQWNKFASFAPKDLSATKPSSSRSLRRHPLLSPPPSSSSFIEQLQSIIPPSSILQNNQPAALEDEGVSSLSRNESPIASADIRDPVEPPISILREQPVPINFNEEVPLSTETQNRIREIDSRIRYNEQRRNSPATKAYTARRVSSKPVAPPFVPPYRKKIKDAIQYRQNQRKAIRIVLQSESQKAAATFAGPPVSKKVMKALVVHHNKIKSLSPPGYLKYRATLEQNFFTRGAELEQLERQLQLSSGLEKAFGGEYIHRKILQGYISCEIARDYIDGRHSEHRLLFVRALADAGCKDVSYWKNFLSTEAQWNEMFGIDVSEDFRIPAHDY</sequence>
<feature type="region of interest" description="Disordered" evidence="1">
    <location>
        <begin position="400"/>
        <end position="425"/>
    </location>
</feature>
<dbReference type="Pfam" id="PF02373">
    <property type="entry name" value="JmjC"/>
    <property type="match status" value="1"/>
</dbReference>
<dbReference type="Gene3D" id="2.60.120.650">
    <property type="entry name" value="Cupin"/>
    <property type="match status" value="1"/>
</dbReference>
<protein>
    <submittedName>
        <fullName evidence="4">JmjC domain-containing protein</fullName>
    </submittedName>
</protein>
<keyword evidence="3" id="KW-1185">Reference proteome</keyword>
<organism evidence="3 4">
    <name type="scientific">Panagrolaimus davidi</name>
    <dbReference type="NCBI Taxonomy" id="227884"/>
    <lineage>
        <taxon>Eukaryota</taxon>
        <taxon>Metazoa</taxon>
        <taxon>Ecdysozoa</taxon>
        <taxon>Nematoda</taxon>
        <taxon>Chromadorea</taxon>
        <taxon>Rhabditida</taxon>
        <taxon>Tylenchina</taxon>
        <taxon>Panagrolaimomorpha</taxon>
        <taxon>Panagrolaimoidea</taxon>
        <taxon>Panagrolaimidae</taxon>
        <taxon>Panagrolaimus</taxon>
    </lineage>
</organism>
<reference evidence="4" key="1">
    <citation type="submission" date="2022-11" db="UniProtKB">
        <authorList>
            <consortium name="WormBaseParasite"/>
        </authorList>
    </citation>
    <scope>IDENTIFICATION</scope>
</reference>
<dbReference type="AlphaFoldDB" id="A0A914PML9"/>
<dbReference type="InterPro" id="IPR003347">
    <property type="entry name" value="JmjC_dom"/>
</dbReference>
<proteinExistence type="predicted"/>
<feature type="domain" description="JmjC" evidence="2">
    <location>
        <begin position="156"/>
        <end position="338"/>
    </location>
</feature>
<dbReference type="PROSITE" id="PS51184">
    <property type="entry name" value="JMJC"/>
    <property type="match status" value="1"/>
</dbReference>
<dbReference type="WBParaSite" id="PDA_v2.g1601.t1">
    <property type="protein sequence ID" value="PDA_v2.g1601.t1"/>
    <property type="gene ID" value="PDA_v2.g1601"/>
</dbReference>
<dbReference type="SUPFAM" id="SSF51197">
    <property type="entry name" value="Clavaminate synthase-like"/>
    <property type="match status" value="1"/>
</dbReference>